<evidence type="ECO:0000313" key="2">
    <source>
        <dbReference type="EMBL" id="TFY69185.1"/>
    </source>
</evidence>
<dbReference type="STRING" id="205917.A0A4Y9Z3I2"/>
<dbReference type="OrthoDB" id="2590590at2759"/>
<evidence type="ECO:0000256" key="1">
    <source>
        <dbReference type="SAM" id="MobiDB-lite"/>
    </source>
</evidence>
<organism evidence="2 3">
    <name type="scientific">Dentipellis fragilis</name>
    <dbReference type="NCBI Taxonomy" id="205917"/>
    <lineage>
        <taxon>Eukaryota</taxon>
        <taxon>Fungi</taxon>
        <taxon>Dikarya</taxon>
        <taxon>Basidiomycota</taxon>
        <taxon>Agaricomycotina</taxon>
        <taxon>Agaricomycetes</taxon>
        <taxon>Russulales</taxon>
        <taxon>Hericiaceae</taxon>
        <taxon>Dentipellis</taxon>
    </lineage>
</organism>
<feature type="region of interest" description="Disordered" evidence="1">
    <location>
        <begin position="486"/>
        <end position="536"/>
    </location>
</feature>
<dbReference type="EMBL" id="SEOQ01000143">
    <property type="protein sequence ID" value="TFY69185.1"/>
    <property type="molecule type" value="Genomic_DNA"/>
</dbReference>
<name>A0A4Y9Z3I2_9AGAM</name>
<feature type="non-terminal residue" evidence="2">
    <location>
        <position position="1"/>
    </location>
</feature>
<gene>
    <name evidence="2" type="ORF">EVG20_g3242</name>
</gene>
<dbReference type="AlphaFoldDB" id="A0A4Y9Z3I2"/>
<comment type="caution">
    <text evidence="2">The sequence shown here is derived from an EMBL/GenBank/DDBJ whole genome shotgun (WGS) entry which is preliminary data.</text>
</comment>
<proteinExistence type="predicted"/>
<protein>
    <submittedName>
        <fullName evidence="2">Uncharacterized protein</fullName>
    </submittedName>
</protein>
<feature type="compositionally biased region" description="Polar residues" evidence="1">
    <location>
        <begin position="59"/>
        <end position="75"/>
    </location>
</feature>
<dbReference type="Proteomes" id="UP000298327">
    <property type="component" value="Unassembled WGS sequence"/>
</dbReference>
<keyword evidence="3" id="KW-1185">Reference proteome</keyword>
<feature type="region of interest" description="Disordered" evidence="1">
    <location>
        <begin position="223"/>
        <end position="248"/>
    </location>
</feature>
<sequence length="976" mass="107197">LTTNSSSIVRKILEPGMMDDDSRDEDISVRIAQWQRKVEKPKAEIRKKEGRIMPGTLLTPRNSLLPTEPAQSQEQHPAHNVTKTDVEEEEIPRTRHSTPLARTMSMEERSAFLDGLAEISKAPPAAVYIVPLADLPMMEASATKVGFPARSLTPSRRKSEADGLLIVGSDASAVQKLYERLALDIKNGKGMRTINAAAGGAVVGAVATFTGISWIPDAHMSGQLAPEQDREGGDDLPTYDDLAEQHGPNSRFGRWRSWIEKRAAERYADITPEEFARRRERGWGNNPPEPQWANQPTVFPGPEQGASTSIPRLQVQTAFKPLPSPPIYPEEYPSTEAQPLIGQPLSPTHISLHQFGSRFLPHTTYPIRTLLPLLGDKLLLIGHDNGLSVLNMFPQEWTDTGLRNKGPAEAEAHPIWEGEGVYQLSIVECEDIGESIPQGVVLALVGSESEHSKDPDGVRSLRMYNLASLISLAKWAVSQKGAHPLDLRRPANWSPQQTQHKKHKSHGSLAKGLKSLMTDSQSQGPSPIYPEPSSSYNNLLPSASGSSIFDKRHSQIERRGSAESGWDVVEDLPLRWATDYVALASAGSRLVNTSVLSYDLWREDRRARGGALLAVATKSNILLYESPRGERAFRFVKVSSTNKRPNIPHCILTNHTEHMQDFYTPLTPRSVTFVHQTVNDTMARSPSDASGIAAKHLSHTRGHMHLSPSSARHRHSSMTTKSVVFGNQLSLFVVFEKKAGLIRLADSSVGEVELYDDTHASMPPSASANSLSSRRSRVSYDGVHGFQKETKGHWTPPSRVELPLAVHQHTYSPCPLPAALPLFPPLQTLTWQAHPNSVTPRVIHGETPILQVVALGEDGVEVQDISLAFLSSAGKGRAEEPLYAQTDLGVETGFLCVGGHWHRPYDAPLHRSVSSRSGASTSTWDSTDTEEIVARLERDQGMYGWQRKGLQDWRVVWLGGTGAGGAPEEQLGGAFD</sequence>
<accession>A0A4Y9Z3I2</accession>
<reference evidence="2 3" key="1">
    <citation type="submission" date="2019-02" db="EMBL/GenBank/DDBJ databases">
        <title>Genome sequencing of the rare red list fungi Dentipellis fragilis.</title>
        <authorList>
            <person name="Buettner E."/>
            <person name="Kellner H."/>
        </authorList>
    </citation>
    <scope>NUCLEOTIDE SEQUENCE [LARGE SCALE GENOMIC DNA]</scope>
    <source>
        <strain evidence="2 3">DSM 105465</strain>
    </source>
</reference>
<feature type="region of interest" description="Disordered" evidence="1">
    <location>
        <begin position="55"/>
        <end position="95"/>
    </location>
</feature>
<evidence type="ECO:0000313" key="3">
    <source>
        <dbReference type="Proteomes" id="UP000298327"/>
    </source>
</evidence>